<organism evidence="2">
    <name type="scientific">Hemigrapsus takanoi nimavirus</name>
    <dbReference type="NCBI Taxonomy" id="2133792"/>
    <lineage>
        <taxon>Viruses</taxon>
        <taxon>Viruses incertae sedis</taxon>
        <taxon>Naldaviricetes</taxon>
        <taxon>Nimaviridae</taxon>
    </lineage>
</organism>
<evidence type="ECO:0000256" key="1">
    <source>
        <dbReference type="SAM" id="MobiDB-lite"/>
    </source>
</evidence>
<feature type="compositionally biased region" description="Acidic residues" evidence="1">
    <location>
        <begin position="347"/>
        <end position="385"/>
    </location>
</feature>
<feature type="region of interest" description="Disordered" evidence="1">
    <location>
        <begin position="1"/>
        <end position="50"/>
    </location>
</feature>
<name>A0A401IP15_9VIRU</name>
<comment type="caution">
    <text evidence="2">The sequence shown here is derived from an EMBL/GenBank/DDBJ whole genome shotgun (WGS) entry which is preliminary data.</text>
</comment>
<feature type="compositionally biased region" description="Basic and acidic residues" evidence="1">
    <location>
        <begin position="392"/>
        <end position="416"/>
    </location>
</feature>
<evidence type="ECO:0000313" key="2">
    <source>
        <dbReference type="EMBL" id="GBG35342.1"/>
    </source>
</evidence>
<accession>A0A401IP15</accession>
<protein>
    <submittedName>
        <fullName evidence="2">Wsv260-like protein</fullName>
    </submittedName>
</protein>
<reference evidence="2" key="1">
    <citation type="journal article" date="2018" name="J. Virol.">
        <title>Crustacean Genome Exploration Reveals the Evolutionary Origin of White Spot Syndrome Virus.</title>
        <authorList>
            <person name="Kawato S."/>
            <person name="Shitara A."/>
            <person name="Wang Y."/>
            <person name="Nozaki R."/>
            <person name="Kondo H."/>
            <person name="Hirono I."/>
        </authorList>
    </citation>
    <scope>NUCLEOTIDE SEQUENCE</scope>
    <source>
        <strain evidence="2">TUMSAT-1</strain>
    </source>
</reference>
<dbReference type="EMBL" id="BFCC01000001">
    <property type="protein sequence ID" value="GBG35342.1"/>
    <property type="molecule type" value="Genomic_DNA"/>
</dbReference>
<feature type="region of interest" description="Disordered" evidence="1">
    <location>
        <begin position="330"/>
        <end position="416"/>
    </location>
</feature>
<proteinExistence type="predicted"/>
<sequence>MMGPSQANKEAVAPRVSKRGREGRKKEDVEQQQQPIQKHPTGECARQATKEEVPVEKLNIFRDTVMSSVISQLDGELNPRPAYNNGVYFEHSRFCEDCLDKVTTAIMDGLRNERKDDDIQHKIETAPVPIVPIEEEKEGKIEDEDDEITNVSSCHSEEEKDVITPDNARLVARVFLNKLNFRVNDHVSLEFFNRKGMKKCLERDLFGGLPYEVARVVDRYGHNGKYAISEKLLGQHAYAATRSTGIVYDENDQEPITKFSDHSGLTIGEVLSSAIGDNRCSCMQSESFKDNEREDVEELANLAKGAEYNTTPYNGYNTVMFNKIEYSGSRVDEDDEDGSVFYSDSKENEDDSDYDSEEDDDENEDEDEDEDEDEEENEDEEEEKEQEPTADGVKHRIVNDDFRPSRSVKAESDRGDAPPLCLSICRHFDGNNCPFNDENKRKLFNAINFVKQDLEREEGDGGVVALIDGERHKIELCPTNIPSFAIGSSVYEVLVYDHDPLTAGSVSSSNKNAPDDVKFDHAMKVFMTKEAVSGWEDEEKGTRMSDVASVLCDQIFAKPCAKAYLTVTTAAVPWPCTLKTPPMSDVNSEGKYGSFRSFIVPLPCSYGGRRLNDSANGWRSRIYSNFVEDFAKRAVRPVPKGRLLDLYGRTWNFSTRNVTHQQLKVFGSVLRSECGDLDPSPLEYTASTTLCSRDAIEAQSDFSKLRRLLDTCNKELDTFIDGPYREAIASMRNTASEIGQEMEKNKKEEDAARKVLLETLNGQFEGQYKRILLMSEMATKQNNFRLQLERQVNNLSYLCASFVPGF</sequence>